<reference evidence="1" key="1">
    <citation type="journal article" date="2013" name="Genome Res.">
        <title>A second-generation assembly of the Drosophila simulans genome provides new insights into patterns of lineage-specific divergence.</title>
        <authorList>
            <person name="Hu T.T."/>
            <person name="Eisen M.B."/>
            <person name="Thornton K.R."/>
            <person name="Andolfatto P."/>
        </authorList>
    </citation>
    <scope>NUCLEOTIDE SEQUENCE [LARGE SCALE GENOMIC DNA]</scope>
    <source>
        <strain evidence="1">W501</strain>
    </source>
</reference>
<dbReference type="KEGG" id="dsi:Dsimw501_GD29607"/>
<sequence>LTIIVCNWVKCRNLTPKPEEIRQSIEHFCKTLSKLNNFY</sequence>
<dbReference type="EMBL" id="CM002912">
    <property type="protein sequence ID" value="KMY98847.1"/>
    <property type="molecule type" value="Genomic_DNA"/>
</dbReference>
<organism evidence="1">
    <name type="scientific">Drosophila simulans</name>
    <name type="common">Fruit fly</name>
    <dbReference type="NCBI Taxonomy" id="7240"/>
    <lineage>
        <taxon>Eukaryota</taxon>
        <taxon>Metazoa</taxon>
        <taxon>Ecdysozoa</taxon>
        <taxon>Arthropoda</taxon>
        <taxon>Hexapoda</taxon>
        <taxon>Insecta</taxon>
        <taxon>Pterygota</taxon>
        <taxon>Neoptera</taxon>
        <taxon>Endopterygota</taxon>
        <taxon>Diptera</taxon>
        <taxon>Brachycera</taxon>
        <taxon>Muscomorpha</taxon>
        <taxon>Ephydroidea</taxon>
        <taxon>Drosophilidae</taxon>
        <taxon>Drosophila</taxon>
        <taxon>Sophophora</taxon>
    </lineage>
</organism>
<gene>
    <name evidence="1" type="primary">Dsim\GD29607</name>
    <name evidence="1" type="ORF">Dsimw501_GD29607</name>
</gene>
<protein>
    <submittedName>
        <fullName evidence="1">Uncharacterized protein</fullName>
    </submittedName>
</protein>
<evidence type="ECO:0000313" key="1">
    <source>
        <dbReference type="EMBL" id="KMY98847.1"/>
    </source>
</evidence>
<dbReference type="Proteomes" id="UP000035880">
    <property type="component" value="Chromosome 3L"/>
</dbReference>
<reference evidence="1" key="3">
    <citation type="submission" date="2015-04" db="EMBL/GenBank/DDBJ databases">
        <authorList>
            <consortium name="FlyBase"/>
        </authorList>
    </citation>
    <scope>NUCLEOTIDE SEQUENCE</scope>
    <source>
        <strain evidence="1">W501</strain>
    </source>
</reference>
<dbReference type="Bgee" id="FBgn0270897">
    <property type="expression patterns" value="Expressed in embryo and 2 other cell types or tissues"/>
</dbReference>
<accession>A0A0J9RT53</accession>
<dbReference type="AlphaFoldDB" id="A0A0J9RT53"/>
<name>A0A0J9RT53_DROSI</name>
<feature type="non-terminal residue" evidence="1">
    <location>
        <position position="1"/>
    </location>
</feature>
<reference evidence="1" key="2">
    <citation type="submission" date="2014-06" db="EMBL/GenBank/DDBJ databases">
        <authorList>
            <person name="Hu T."/>
            <person name="Eisen M.B."/>
            <person name="Thornton K.R."/>
            <person name="Andolfatto P."/>
        </authorList>
    </citation>
    <scope>NUCLEOTIDE SEQUENCE</scope>
    <source>
        <strain evidence="1">W501</strain>
    </source>
</reference>
<proteinExistence type="predicted"/>